<dbReference type="EMBL" id="JALBUF010000047">
    <property type="protein sequence ID" value="MCI0184970.1"/>
    <property type="molecule type" value="Genomic_DNA"/>
</dbReference>
<name>A0A9X1VCU1_9BACL</name>
<comment type="caution">
    <text evidence="2">The sequence shown here is derived from an EMBL/GenBank/DDBJ whole genome shotgun (WGS) entry which is preliminary data.</text>
</comment>
<feature type="region of interest" description="Disordered" evidence="1">
    <location>
        <begin position="1"/>
        <end position="20"/>
    </location>
</feature>
<dbReference type="Proteomes" id="UP001139263">
    <property type="component" value="Unassembled WGS sequence"/>
</dbReference>
<feature type="compositionally biased region" description="Basic and acidic residues" evidence="1">
    <location>
        <begin position="54"/>
        <end position="67"/>
    </location>
</feature>
<proteinExistence type="predicted"/>
<dbReference type="AlphaFoldDB" id="A0A9X1VCU1"/>
<feature type="compositionally biased region" description="Basic and acidic residues" evidence="1">
    <location>
        <begin position="1"/>
        <end position="16"/>
    </location>
</feature>
<sequence length="74" mass="8841">MTERHEHLKDPLRPPEFEDPFGFLVGITRHGEREEDDPHIQKDTPEFIQDVDEESHQHRDKLNDVVKKNRSWVG</sequence>
<evidence type="ECO:0000313" key="2">
    <source>
        <dbReference type="EMBL" id="MCI0184970.1"/>
    </source>
</evidence>
<evidence type="ECO:0000313" key="3">
    <source>
        <dbReference type="Proteomes" id="UP001139263"/>
    </source>
</evidence>
<keyword evidence="3" id="KW-1185">Reference proteome</keyword>
<evidence type="ECO:0000256" key="1">
    <source>
        <dbReference type="SAM" id="MobiDB-lite"/>
    </source>
</evidence>
<feature type="region of interest" description="Disordered" evidence="1">
    <location>
        <begin position="53"/>
        <end position="74"/>
    </location>
</feature>
<reference evidence="2" key="1">
    <citation type="submission" date="2022-03" db="EMBL/GenBank/DDBJ databases">
        <title>Draft Genome Sequence of Firmicute Strain S0AB, a Heterotrophic Iron/Sulfur-Oxidizing Extreme Acidophile.</title>
        <authorList>
            <person name="Vergara E."/>
            <person name="Pakostova E."/>
            <person name="Johnson D.B."/>
            <person name="Holmes D.S."/>
        </authorList>
    </citation>
    <scope>NUCLEOTIDE SEQUENCE</scope>
    <source>
        <strain evidence="2">S0AB</strain>
    </source>
</reference>
<accession>A0A9X1VCU1</accession>
<gene>
    <name evidence="2" type="ORF">MM817_03267</name>
</gene>
<organism evidence="2 3">
    <name type="scientific">Sulfoacidibacillus ferrooxidans</name>
    <dbReference type="NCBI Taxonomy" id="2005001"/>
    <lineage>
        <taxon>Bacteria</taxon>
        <taxon>Bacillati</taxon>
        <taxon>Bacillota</taxon>
        <taxon>Bacilli</taxon>
        <taxon>Bacillales</taxon>
        <taxon>Alicyclobacillaceae</taxon>
        <taxon>Sulfoacidibacillus</taxon>
    </lineage>
</organism>
<protein>
    <submittedName>
        <fullName evidence="2">Uncharacterized protein</fullName>
    </submittedName>
</protein>